<dbReference type="AlphaFoldDB" id="A0A0P1BJ36"/>
<keyword evidence="1" id="KW-0732">Signal</keyword>
<dbReference type="EMBL" id="CCYA01000278">
    <property type="protein sequence ID" value="CEH16235.1"/>
    <property type="molecule type" value="Genomic_DNA"/>
</dbReference>
<accession>A0A0P1BJ36</accession>
<evidence type="ECO:0000313" key="3">
    <source>
        <dbReference type="Proteomes" id="UP000054845"/>
    </source>
</evidence>
<keyword evidence="3" id="KW-1185">Reference proteome</keyword>
<dbReference type="Gene3D" id="2.60.120.260">
    <property type="entry name" value="Galactose-binding domain-like"/>
    <property type="match status" value="1"/>
</dbReference>
<feature type="chain" id="PRO_5006059538" evidence="1">
    <location>
        <begin position="27"/>
        <end position="497"/>
    </location>
</feature>
<proteinExistence type="predicted"/>
<protein>
    <submittedName>
        <fullName evidence="2">Uncharacterized protein</fullName>
    </submittedName>
</protein>
<organism evidence="2 3">
    <name type="scientific">Ceraceosorus bombacis</name>
    <dbReference type="NCBI Taxonomy" id="401625"/>
    <lineage>
        <taxon>Eukaryota</taxon>
        <taxon>Fungi</taxon>
        <taxon>Dikarya</taxon>
        <taxon>Basidiomycota</taxon>
        <taxon>Ustilaginomycotina</taxon>
        <taxon>Exobasidiomycetes</taxon>
        <taxon>Ceraceosorales</taxon>
        <taxon>Ceraceosoraceae</taxon>
        <taxon>Ceraceosorus</taxon>
    </lineage>
</organism>
<dbReference type="Proteomes" id="UP000054845">
    <property type="component" value="Unassembled WGS sequence"/>
</dbReference>
<reference evidence="2 3" key="1">
    <citation type="submission" date="2014-09" db="EMBL/GenBank/DDBJ databases">
        <authorList>
            <person name="Magalhaes I.L.F."/>
            <person name="Oliveira U."/>
            <person name="Santos F.R."/>
            <person name="Vidigal T.H.D.A."/>
            <person name="Brescovit A.D."/>
            <person name="Santos A.J."/>
        </authorList>
    </citation>
    <scope>NUCLEOTIDE SEQUENCE [LARGE SCALE GENOMIC DNA]</scope>
</reference>
<name>A0A0P1BJ36_9BASI</name>
<evidence type="ECO:0000256" key="1">
    <source>
        <dbReference type="SAM" id="SignalP"/>
    </source>
</evidence>
<dbReference type="OrthoDB" id="2547892at2759"/>
<sequence length="497" mass="52449">MRSTFDLRLLLASLVCSLALLRTASAIPATEDGLLMARGNAGVGKSCSTSPQCKTGLYCKRGSCSAKRDVGGPCYKNNGCVSGKCVKSRCAAISTPALLPVGSKCSTSAACASGYCGRSKCAAKLADGEGCYKDNGCTSGKCTSGKCGAGTTTPTKPPVIVAGNRVSNPSFEDGTLAAYTTKGDVSIGSAPGAAYDGKYYAILKSAQGVSASLGQSTSVKRAITNSYQVKFQYRVPALSSTSRPYCYIAPAINGAAEAAAEPHFLDAAVTGWREYSKLLESEPAINSIEIFTYCSSTTTATFDVDALSYVQDLQGGHPNNINNKGNLILNGNFGEHANPGAYWSIEGNVQFTDAGYPVHTVNQENNYYALLTAPSGGLAAIRQNYNVYPISGVEPYRVIPGFVHFISSFSRSASTPDAVCRLRTTMNGLAYSDDIVIDAASPDNGPDQTYFIEHNTIIGRFDQPGLDRPFRLQVDCDQGAQASVRLDRTSILVDREN</sequence>
<evidence type="ECO:0000313" key="2">
    <source>
        <dbReference type="EMBL" id="CEH16235.1"/>
    </source>
</evidence>
<feature type="signal peptide" evidence="1">
    <location>
        <begin position="1"/>
        <end position="26"/>
    </location>
</feature>